<evidence type="ECO:0000313" key="2">
    <source>
        <dbReference type="Proteomes" id="UP001597182"/>
    </source>
</evidence>
<protein>
    <submittedName>
        <fullName evidence="1">Uncharacterized protein</fullName>
    </submittedName>
</protein>
<evidence type="ECO:0000313" key="1">
    <source>
        <dbReference type="EMBL" id="MFD1234187.1"/>
    </source>
</evidence>
<dbReference type="Proteomes" id="UP001597182">
    <property type="component" value="Unassembled WGS sequence"/>
</dbReference>
<proteinExistence type="predicted"/>
<reference evidence="2" key="1">
    <citation type="journal article" date="2019" name="Int. J. Syst. Evol. Microbiol.">
        <title>The Global Catalogue of Microorganisms (GCM) 10K type strain sequencing project: providing services to taxonomists for standard genome sequencing and annotation.</title>
        <authorList>
            <consortium name="The Broad Institute Genomics Platform"/>
            <consortium name="The Broad Institute Genome Sequencing Center for Infectious Disease"/>
            <person name="Wu L."/>
            <person name="Ma J."/>
        </authorList>
    </citation>
    <scope>NUCLEOTIDE SEQUENCE [LARGE SCALE GENOMIC DNA]</scope>
    <source>
        <strain evidence="2">CCUG 49018</strain>
    </source>
</reference>
<keyword evidence="2" id="KW-1185">Reference proteome</keyword>
<name>A0ABW3VG88_9PSEU</name>
<dbReference type="EMBL" id="JBHTMB010000114">
    <property type="protein sequence ID" value="MFD1234187.1"/>
    <property type="molecule type" value="Genomic_DNA"/>
</dbReference>
<comment type="caution">
    <text evidence="1">The sequence shown here is derived from an EMBL/GenBank/DDBJ whole genome shotgun (WGS) entry which is preliminary data.</text>
</comment>
<feature type="non-terminal residue" evidence="1">
    <location>
        <position position="1"/>
    </location>
</feature>
<accession>A0ABW3VG88</accession>
<gene>
    <name evidence="1" type="ORF">ACFQ34_12935</name>
</gene>
<sequence length="120" mass="12737">VDRRDDHVARRDGHGGGELAVVRHGRLAAADVARRGTPPMPVVESLRATARTILPADGPLAGASAEEVNLVRRWLTTGGTRLVHSEPSWAEPARGAAAWEGWARRARQAPLGSPSEITLG</sequence>
<organism evidence="1 2">
    <name type="scientific">Pseudonocardia benzenivorans</name>
    <dbReference type="NCBI Taxonomy" id="228005"/>
    <lineage>
        <taxon>Bacteria</taxon>
        <taxon>Bacillati</taxon>
        <taxon>Actinomycetota</taxon>
        <taxon>Actinomycetes</taxon>
        <taxon>Pseudonocardiales</taxon>
        <taxon>Pseudonocardiaceae</taxon>
        <taxon>Pseudonocardia</taxon>
    </lineage>
</organism>